<comment type="caution">
    <text evidence="4">The sequence shown here is derived from an EMBL/GenBank/DDBJ whole genome shotgun (WGS) entry which is preliminary data.</text>
</comment>
<evidence type="ECO:0000313" key="8">
    <source>
        <dbReference type="Proteomes" id="UP000308005"/>
    </source>
</evidence>
<dbReference type="Proteomes" id="UP000308005">
    <property type="component" value="Unassembled WGS sequence"/>
</dbReference>
<evidence type="ECO:0000313" key="9">
    <source>
        <dbReference type="Proteomes" id="UP000310421"/>
    </source>
</evidence>
<evidence type="ECO:0000256" key="3">
    <source>
        <dbReference type="SAM" id="SignalP"/>
    </source>
</evidence>
<keyword evidence="2" id="KW-0378">Hydrolase</keyword>
<keyword evidence="2" id="KW-0326">Glycosidase</keyword>
<dbReference type="EMBL" id="QZAN01000105">
    <property type="protein sequence ID" value="THW57986.1"/>
    <property type="molecule type" value="Genomic_DNA"/>
</dbReference>
<evidence type="ECO:0000313" key="6">
    <source>
        <dbReference type="EMBL" id="THZ24943.1"/>
    </source>
</evidence>
<dbReference type="GO" id="GO:0030246">
    <property type="term" value="F:carbohydrate binding"/>
    <property type="evidence" value="ECO:0007669"/>
    <property type="project" value="UniProtKB-KW"/>
</dbReference>
<organism evidence="4 9">
    <name type="scientific">Aureobasidium pullulans</name>
    <name type="common">Black yeast</name>
    <name type="synonym">Pullularia pullulans</name>
    <dbReference type="NCBI Taxonomy" id="5580"/>
    <lineage>
        <taxon>Eukaryota</taxon>
        <taxon>Fungi</taxon>
        <taxon>Dikarya</taxon>
        <taxon>Ascomycota</taxon>
        <taxon>Pezizomycotina</taxon>
        <taxon>Dothideomycetes</taxon>
        <taxon>Dothideomycetidae</taxon>
        <taxon>Dothideales</taxon>
        <taxon>Saccotheciaceae</taxon>
        <taxon>Aureobasidium</taxon>
    </lineage>
</organism>
<protein>
    <submittedName>
        <fullName evidence="4">Concanavalin A-like lectin/glucanase</fullName>
    </submittedName>
</protein>
<evidence type="ECO:0000313" key="5">
    <source>
        <dbReference type="EMBL" id="THW85106.1"/>
    </source>
</evidence>
<dbReference type="EMBL" id="QZAR01000193">
    <property type="protein sequence ID" value="THW85106.1"/>
    <property type="molecule type" value="Genomic_DNA"/>
</dbReference>
<evidence type="ECO:0000313" key="7">
    <source>
        <dbReference type="Proteomes" id="UP000304928"/>
    </source>
</evidence>
<dbReference type="InterPro" id="IPR013319">
    <property type="entry name" value="GH11/12"/>
</dbReference>
<evidence type="ECO:0000256" key="1">
    <source>
        <dbReference type="ARBA" id="ARBA00005519"/>
    </source>
</evidence>
<dbReference type="Gene3D" id="2.60.120.180">
    <property type="match status" value="1"/>
</dbReference>
<dbReference type="Proteomes" id="UP000310421">
    <property type="component" value="Unassembled WGS sequence"/>
</dbReference>
<dbReference type="GO" id="GO:0008810">
    <property type="term" value="F:cellulase activity"/>
    <property type="evidence" value="ECO:0007669"/>
    <property type="project" value="InterPro"/>
</dbReference>
<dbReference type="AlphaFoldDB" id="A0A4S8U3V1"/>
<keyword evidence="2" id="KW-0624">Polysaccharide degradation</keyword>
<dbReference type="SUPFAM" id="SSF49899">
    <property type="entry name" value="Concanavalin A-like lectins/glucanases"/>
    <property type="match status" value="1"/>
</dbReference>
<dbReference type="PANTHER" id="PTHR34002:SF9">
    <property type="entry name" value="XYLOGLUCAN-SPECIFIC ENDO-BETA-1,4-GLUCANASE A"/>
    <property type="match status" value="1"/>
</dbReference>
<dbReference type="PANTHER" id="PTHR34002">
    <property type="entry name" value="BLR1656 PROTEIN"/>
    <property type="match status" value="1"/>
</dbReference>
<reference evidence="7 8" key="1">
    <citation type="submission" date="2018-10" db="EMBL/GenBank/DDBJ databases">
        <title>Fifty Aureobasidium pullulans genomes reveal a recombining polyextremotolerant generalist.</title>
        <authorList>
            <person name="Gostincar C."/>
            <person name="Turk M."/>
            <person name="Zajc J."/>
            <person name="Gunde-Cimerman N."/>
        </authorList>
    </citation>
    <scope>NUCLEOTIDE SEQUENCE [LARGE SCALE GENOMIC DNA]</scope>
    <source>
        <strain evidence="5 7">EXF-10507</strain>
        <strain evidence="4 9">EXF-10751</strain>
        <strain evidence="6 8">EXF-3863</strain>
    </source>
</reference>
<dbReference type="InterPro" id="IPR013320">
    <property type="entry name" value="ConA-like_dom_sf"/>
</dbReference>
<gene>
    <name evidence="6" type="ORF">D6C91_03132</name>
    <name evidence="5" type="ORF">D6D15_08310</name>
    <name evidence="4" type="ORF">D6D20_07579</name>
</gene>
<comment type="similarity">
    <text evidence="1 2">Belongs to the glycosyl hydrolase 12 (cellulase H) family.</text>
</comment>
<feature type="signal peptide" evidence="3">
    <location>
        <begin position="1"/>
        <end position="29"/>
    </location>
</feature>
<keyword evidence="3" id="KW-0732">Signal</keyword>
<proteinExistence type="inferred from homology"/>
<dbReference type="InterPro" id="IPR002594">
    <property type="entry name" value="GH12"/>
</dbReference>
<dbReference type="EMBL" id="QZBM01000093">
    <property type="protein sequence ID" value="THZ24943.1"/>
    <property type="molecule type" value="Genomic_DNA"/>
</dbReference>
<dbReference type="Pfam" id="PF01670">
    <property type="entry name" value="Glyco_hydro_12"/>
    <property type="match status" value="1"/>
</dbReference>
<dbReference type="Proteomes" id="UP000304928">
    <property type="component" value="Unassembled WGS sequence"/>
</dbReference>
<dbReference type="GO" id="GO:0000272">
    <property type="term" value="P:polysaccharide catabolic process"/>
    <property type="evidence" value="ECO:0007669"/>
    <property type="project" value="UniProtKB-KW"/>
</dbReference>
<evidence type="ECO:0000313" key="4">
    <source>
        <dbReference type="EMBL" id="THW57986.1"/>
    </source>
</evidence>
<accession>A0A4S8U3V1</accession>
<name>A0A4S8U3V1_AURPU</name>
<evidence type="ECO:0000256" key="2">
    <source>
        <dbReference type="RuleBase" id="RU361163"/>
    </source>
</evidence>
<keyword evidence="2" id="KW-0119">Carbohydrate metabolism</keyword>
<keyword evidence="4" id="KW-0430">Lectin</keyword>
<feature type="chain" id="PRO_5044089342" evidence="3">
    <location>
        <begin position="30"/>
        <end position="258"/>
    </location>
</feature>
<sequence length="258" mass="27488">MPWFMSSVNSVHGDKFLTAAAVMLGVASAAPTATIEKRAQQCGQWDSKVTGAYTLYQDLWGISGYTGSQCSDINSLSGTTLNWWTTWSWAGGSSQVKSYANVVTKTNAVQISKIKSLATSWKWVQTGSNVVADVAYDIFTSSTAGGKNEYEIMVWLAALGGAGPISATGSPIATVTVAGHSWKLWYGNNGVNEVYSFTPNGSNVSSFNGDLMDFFAYLIKSQGFKDSQYLISVGAGTEPFTGSNAKLTSAYSLVPAYK</sequence>